<dbReference type="PANTHER" id="PTHR46599:SF6">
    <property type="entry name" value="DUAL SPECIFICITY PHOSPHATASE 26"/>
    <property type="match status" value="1"/>
</dbReference>
<dbReference type="InterPro" id="IPR029526">
    <property type="entry name" value="PGBD"/>
</dbReference>
<organism evidence="3 4">
    <name type="scientific">Hermetia illucens</name>
    <name type="common">Black soldier fly</name>
    <dbReference type="NCBI Taxonomy" id="343691"/>
    <lineage>
        <taxon>Eukaryota</taxon>
        <taxon>Metazoa</taxon>
        <taxon>Ecdysozoa</taxon>
        <taxon>Arthropoda</taxon>
        <taxon>Hexapoda</taxon>
        <taxon>Insecta</taxon>
        <taxon>Pterygota</taxon>
        <taxon>Neoptera</taxon>
        <taxon>Endopterygota</taxon>
        <taxon>Diptera</taxon>
        <taxon>Brachycera</taxon>
        <taxon>Stratiomyomorpha</taxon>
        <taxon>Stratiomyidae</taxon>
        <taxon>Hermetiinae</taxon>
        <taxon>Hermetia</taxon>
    </lineage>
</organism>
<feature type="compositionally biased region" description="Polar residues" evidence="1">
    <location>
        <begin position="59"/>
        <end position="71"/>
    </location>
</feature>
<protein>
    <recommendedName>
        <fullName evidence="2">PiggyBac transposable element-derived protein domain-containing protein</fullName>
    </recommendedName>
</protein>
<dbReference type="PANTHER" id="PTHR46599">
    <property type="entry name" value="PIGGYBAC TRANSPOSABLE ELEMENT-DERIVED PROTEIN 4"/>
    <property type="match status" value="1"/>
</dbReference>
<name>A0A7R8YVK2_HERIL</name>
<feature type="domain" description="PiggyBac transposable element-derived protein" evidence="2">
    <location>
        <begin position="106"/>
        <end position="185"/>
    </location>
</feature>
<gene>
    <name evidence="3" type="ORF">HERILL_LOCUS8676</name>
</gene>
<dbReference type="Proteomes" id="UP000594454">
    <property type="component" value="Chromosome 3"/>
</dbReference>
<keyword evidence="4" id="KW-1185">Reference proteome</keyword>
<dbReference type="AlphaFoldDB" id="A0A7R8YVK2"/>
<reference evidence="3 4" key="1">
    <citation type="submission" date="2020-11" db="EMBL/GenBank/DDBJ databases">
        <authorList>
            <person name="Wallbank WR R."/>
            <person name="Pardo Diaz C."/>
            <person name="Kozak K."/>
            <person name="Martin S."/>
            <person name="Jiggins C."/>
            <person name="Moest M."/>
            <person name="Warren A I."/>
            <person name="Generalovic N T."/>
            <person name="Byers J.R.P. K."/>
            <person name="Montejo-Kovacevich G."/>
            <person name="Yen C E."/>
        </authorList>
    </citation>
    <scope>NUCLEOTIDE SEQUENCE [LARGE SCALE GENOMIC DNA]</scope>
</reference>
<feature type="region of interest" description="Disordered" evidence="1">
    <location>
        <begin position="1"/>
        <end position="83"/>
    </location>
</feature>
<sequence length="195" mass="22380">MMNQKILQTGEIAEGNLEVEEEVENSESEEDDDEVETTEPEGRARESSGSFNAKDKTVWSRTPLSQNQTGAHNVVRQRSRSHRSTKISETLKKMFTYDMVGIVVTYKKFEATYQHYNADHPDSQMYKPTANLTINEQLYPYRGWTGFTQYIPSKPAGIKIWCIWDAENACPLQGIMYTGKTDNTREKIRIVVAQK</sequence>
<dbReference type="EMBL" id="LR899011">
    <property type="protein sequence ID" value="CAD7085861.1"/>
    <property type="molecule type" value="Genomic_DNA"/>
</dbReference>
<evidence type="ECO:0000313" key="3">
    <source>
        <dbReference type="EMBL" id="CAD7085861.1"/>
    </source>
</evidence>
<proteinExistence type="predicted"/>
<dbReference type="Pfam" id="PF13843">
    <property type="entry name" value="DDE_Tnp_1_7"/>
    <property type="match status" value="1"/>
</dbReference>
<accession>A0A7R8YVK2</accession>
<evidence type="ECO:0000256" key="1">
    <source>
        <dbReference type="SAM" id="MobiDB-lite"/>
    </source>
</evidence>
<evidence type="ECO:0000313" key="4">
    <source>
        <dbReference type="Proteomes" id="UP000594454"/>
    </source>
</evidence>
<evidence type="ECO:0000259" key="2">
    <source>
        <dbReference type="Pfam" id="PF13843"/>
    </source>
</evidence>
<dbReference type="InParanoid" id="A0A7R8YVK2"/>
<feature type="compositionally biased region" description="Acidic residues" evidence="1">
    <location>
        <begin position="17"/>
        <end position="39"/>
    </location>
</feature>